<dbReference type="AlphaFoldDB" id="A0A8X6FS71"/>
<dbReference type="Gene3D" id="3.30.420.10">
    <property type="entry name" value="Ribonuclease H-like superfamily/Ribonuclease H"/>
    <property type="match status" value="1"/>
</dbReference>
<gene>
    <name evidence="1" type="ORF">TNCT_312811</name>
</gene>
<sequence length="83" mass="9801">MLITSRKSLLLTEKIERKRPDWRNKHVLGTRANWVKIMFAGETKFYLHRSDRSGLFGGEEVKNIIQTCKYQILNEPNDPEKLI</sequence>
<dbReference type="EMBL" id="BMAO01023256">
    <property type="protein sequence ID" value="GFQ87641.1"/>
    <property type="molecule type" value="Genomic_DNA"/>
</dbReference>
<dbReference type="Proteomes" id="UP000887116">
    <property type="component" value="Unassembled WGS sequence"/>
</dbReference>
<name>A0A8X6FS71_TRICU</name>
<organism evidence="1 2">
    <name type="scientific">Trichonephila clavata</name>
    <name type="common">Joro spider</name>
    <name type="synonym">Nephila clavata</name>
    <dbReference type="NCBI Taxonomy" id="2740835"/>
    <lineage>
        <taxon>Eukaryota</taxon>
        <taxon>Metazoa</taxon>
        <taxon>Ecdysozoa</taxon>
        <taxon>Arthropoda</taxon>
        <taxon>Chelicerata</taxon>
        <taxon>Arachnida</taxon>
        <taxon>Araneae</taxon>
        <taxon>Araneomorphae</taxon>
        <taxon>Entelegynae</taxon>
        <taxon>Araneoidea</taxon>
        <taxon>Nephilidae</taxon>
        <taxon>Trichonephila</taxon>
    </lineage>
</organism>
<protein>
    <submittedName>
        <fullName evidence="1">Uncharacterized protein</fullName>
    </submittedName>
</protein>
<dbReference type="GO" id="GO:0003676">
    <property type="term" value="F:nucleic acid binding"/>
    <property type="evidence" value="ECO:0007669"/>
    <property type="project" value="InterPro"/>
</dbReference>
<reference evidence="1" key="1">
    <citation type="submission" date="2020-07" db="EMBL/GenBank/DDBJ databases">
        <title>Multicomponent nature underlies the extraordinary mechanical properties of spider dragline silk.</title>
        <authorList>
            <person name="Kono N."/>
            <person name="Nakamura H."/>
            <person name="Mori M."/>
            <person name="Yoshida Y."/>
            <person name="Ohtoshi R."/>
            <person name="Malay A.D."/>
            <person name="Moran D.A.P."/>
            <person name="Tomita M."/>
            <person name="Numata K."/>
            <person name="Arakawa K."/>
        </authorList>
    </citation>
    <scope>NUCLEOTIDE SEQUENCE</scope>
</reference>
<evidence type="ECO:0000313" key="1">
    <source>
        <dbReference type="EMBL" id="GFQ87641.1"/>
    </source>
</evidence>
<dbReference type="InterPro" id="IPR036397">
    <property type="entry name" value="RNaseH_sf"/>
</dbReference>
<comment type="caution">
    <text evidence="1">The sequence shown here is derived from an EMBL/GenBank/DDBJ whole genome shotgun (WGS) entry which is preliminary data.</text>
</comment>
<evidence type="ECO:0000313" key="2">
    <source>
        <dbReference type="Proteomes" id="UP000887116"/>
    </source>
</evidence>
<keyword evidence="2" id="KW-1185">Reference proteome</keyword>
<proteinExistence type="predicted"/>
<accession>A0A8X6FS71</accession>